<dbReference type="Proteomes" id="UP000193495">
    <property type="component" value="Unassembled WGS sequence"/>
</dbReference>
<evidence type="ECO:0000313" key="11">
    <source>
        <dbReference type="Proteomes" id="UP000193495"/>
    </source>
</evidence>
<dbReference type="EMBL" id="FWFY01000008">
    <property type="protein sequence ID" value="SLN56897.1"/>
    <property type="molecule type" value="Genomic_DNA"/>
</dbReference>
<keyword evidence="6 10" id="KW-0418">Kinase</keyword>
<dbReference type="Proteomes" id="UP000240624">
    <property type="component" value="Unassembled WGS sequence"/>
</dbReference>
<keyword evidence="3" id="KW-0597">Phosphoprotein</keyword>
<evidence type="ECO:0000256" key="7">
    <source>
        <dbReference type="ARBA" id="ARBA00022840"/>
    </source>
</evidence>
<keyword evidence="4 10" id="KW-0808">Transferase</keyword>
<evidence type="ECO:0000313" key="9">
    <source>
        <dbReference type="EMBL" id="PSK85806.1"/>
    </source>
</evidence>
<evidence type="ECO:0000256" key="2">
    <source>
        <dbReference type="ARBA" id="ARBA00012438"/>
    </source>
</evidence>
<keyword evidence="5" id="KW-0547">Nucleotide-binding</keyword>
<dbReference type="PANTHER" id="PTHR41523">
    <property type="entry name" value="TWO-COMPONENT SYSTEM SENSOR PROTEIN"/>
    <property type="match status" value="1"/>
</dbReference>
<name>A0A1X6ZNM4_9RHOB</name>
<reference evidence="9 12" key="2">
    <citation type="submission" date="2018-03" db="EMBL/GenBank/DDBJ databases">
        <title>Genomic Encyclopedia of Archaeal and Bacterial Type Strains, Phase II (KMG-II): from individual species to whole genera.</title>
        <authorList>
            <person name="Goeker M."/>
        </authorList>
    </citation>
    <scope>NUCLEOTIDE SEQUENCE [LARGE SCALE GENOMIC DNA]</scope>
    <source>
        <strain evidence="9 12">DSM 29956</strain>
    </source>
</reference>
<keyword evidence="7" id="KW-0067">ATP-binding</keyword>
<proteinExistence type="predicted"/>
<dbReference type="EC" id="2.7.13.3" evidence="2"/>
<evidence type="ECO:0000313" key="12">
    <source>
        <dbReference type="Proteomes" id="UP000240624"/>
    </source>
</evidence>
<dbReference type="InterPro" id="IPR036890">
    <property type="entry name" value="HATPase_C_sf"/>
</dbReference>
<reference evidence="10 11" key="1">
    <citation type="submission" date="2017-03" db="EMBL/GenBank/DDBJ databases">
        <authorList>
            <person name="Afonso C.L."/>
            <person name="Miller P.J."/>
            <person name="Scott M.A."/>
            <person name="Spackman E."/>
            <person name="Goraichik I."/>
            <person name="Dimitrov K.M."/>
            <person name="Suarez D.L."/>
            <person name="Swayne D.E."/>
        </authorList>
    </citation>
    <scope>NUCLEOTIDE SEQUENCE [LARGE SCALE GENOMIC DNA]</scope>
    <source>
        <strain evidence="10 11">CECT 8367</strain>
    </source>
</reference>
<evidence type="ECO:0000256" key="5">
    <source>
        <dbReference type="ARBA" id="ARBA00022741"/>
    </source>
</evidence>
<dbReference type="PANTHER" id="PTHR41523:SF7">
    <property type="entry name" value="HISTIDINE KINASE"/>
    <property type="match status" value="1"/>
</dbReference>
<comment type="catalytic activity">
    <reaction evidence="1">
        <text>ATP + protein L-histidine = ADP + protein N-phospho-L-histidine.</text>
        <dbReference type="EC" id="2.7.13.3"/>
    </reaction>
</comment>
<dbReference type="GO" id="GO:0004673">
    <property type="term" value="F:protein histidine kinase activity"/>
    <property type="evidence" value="ECO:0007669"/>
    <property type="project" value="UniProtKB-EC"/>
</dbReference>
<dbReference type="AlphaFoldDB" id="A0A1X6ZNM4"/>
<evidence type="ECO:0000256" key="4">
    <source>
        <dbReference type="ARBA" id="ARBA00022679"/>
    </source>
</evidence>
<evidence type="ECO:0000256" key="6">
    <source>
        <dbReference type="ARBA" id="ARBA00022777"/>
    </source>
</evidence>
<gene>
    <name evidence="10" type="primary">lov_3</name>
    <name evidence="9" type="ORF">CLV79_10736</name>
    <name evidence="10" type="ORF">LOS8367_02704</name>
</gene>
<dbReference type="GO" id="GO:0005524">
    <property type="term" value="F:ATP binding"/>
    <property type="evidence" value="ECO:0007669"/>
    <property type="project" value="UniProtKB-KW"/>
</dbReference>
<keyword evidence="12" id="KW-1185">Reference proteome</keyword>
<dbReference type="EMBL" id="PYGB01000007">
    <property type="protein sequence ID" value="PSK85806.1"/>
    <property type="molecule type" value="Genomic_DNA"/>
</dbReference>
<protein>
    <recommendedName>
        <fullName evidence="2">histidine kinase</fullName>
        <ecNumber evidence="2">2.7.13.3</ecNumber>
    </recommendedName>
</protein>
<evidence type="ECO:0000259" key="8">
    <source>
        <dbReference type="SMART" id="SM00911"/>
    </source>
</evidence>
<feature type="domain" description="Signal transduction histidine kinase HWE region" evidence="8">
    <location>
        <begin position="61"/>
        <end position="140"/>
    </location>
</feature>
<dbReference type="Pfam" id="PF07536">
    <property type="entry name" value="HWE_HK"/>
    <property type="match status" value="1"/>
</dbReference>
<evidence type="ECO:0000256" key="3">
    <source>
        <dbReference type="ARBA" id="ARBA00022553"/>
    </source>
</evidence>
<dbReference type="InterPro" id="IPR011102">
    <property type="entry name" value="Sig_transdc_His_kinase_HWE"/>
</dbReference>
<evidence type="ECO:0000256" key="1">
    <source>
        <dbReference type="ARBA" id="ARBA00000085"/>
    </source>
</evidence>
<sequence length="242" mass="26301">MFSTGGGFEQRLSAPQGDQHYLVRLMPYRDHGEGIGGVVVTIVDASSLAHAERQQQMLLAELNGRVRNMLTAAIDTARDTRQGAGSIEEFSDRLVGRLRSMAQAYGLLSEAEWTSVSLADMAQAELSLIDPSRLDISGPALELQPRQALPVGMILRELASNAARHGALATEEGRISLTWDRTGDRVTLGWHEIGGNGALDGTVNGYGLDLVAAQVEDELHRKVATDFSRDDLVFELSFSLER</sequence>
<dbReference type="Gene3D" id="3.30.565.10">
    <property type="entry name" value="Histidine kinase-like ATPase, C-terminal domain"/>
    <property type="match status" value="1"/>
</dbReference>
<dbReference type="SMART" id="SM00911">
    <property type="entry name" value="HWE_HK"/>
    <property type="match status" value="1"/>
</dbReference>
<accession>A0A1X6ZNM4</accession>
<evidence type="ECO:0000313" key="10">
    <source>
        <dbReference type="EMBL" id="SLN56897.1"/>
    </source>
</evidence>
<organism evidence="10 11">
    <name type="scientific">Limimaricola soesokkakensis</name>
    <dbReference type="NCBI Taxonomy" id="1343159"/>
    <lineage>
        <taxon>Bacteria</taxon>
        <taxon>Pseudomonadati</taxon>
        <taxon>Pseudomonadota</taxon>
        <taxon>Alphaproteobacteria</taxon>
        <taxon>Rhodobacterales</taxon>
        <taxon>Paracoccaceae</taxon>
        <taxon>Limimaricola</taxon>
    </lineage>
</organism>